<dbReference type="SUPFAM" id="SSF56672">
    <property type="entry name" value="DNA/RNA polymerases"/>
    <property type="match status" value="1"/>
</dbReference>
<dbReference type="InterPro" id="IPR043502">
    <property type="entry name" value="DNA/RNA_pol_sf"/>
</dbReference>
<evidence type="ECO:0000259" key="20">
    <source>
        <dbReference type="SMART" id="SM00479"/>
    </source>
</evidence>
<dbReference type="SMART" id="SM00482">
    <property type="entry name" value="POLAc"/>
    <property type="match status" value="1"/>
</dbReference>
<dbReference type="InterPro" id="IPR013520">
    <property type="entry name" value="Ribonucl_H"/>
</dbReference>
<comment type="subunit">
    <text evidence="2">Single-chain monomer with multiple functions.</text>
</comment>
<dbReference type="SUPFAM" id="SSF53098">
    <property type="entry name" value="Ribonuclease H-like"/>
    <property type="match status" value="1"/>
</dbReference>
<evidence type="ECO:0000256" key="4">
    <source>
        <dbReference type="ARBA" id="ARBA00020311"/>
    </source>
</evidence>
<dbReference type="InterPro" id="IPR008918">
    <property type="entry name" value="HhH2"/>
</dbReference>
<reference evidence="22" key="1">
    <citation type="submission" date="2020-10" db="EMBL/GenBank/DDBJ databases">
        <authorList>
            <person name="Gilroy R."/>
        </authorList>
    </citation>
    <scope>NUCLEOTIDE SEQUENCE</scope>
    <source>
        <strain evidence="22">B1-16210</strain>
    </source>
</reference>
<dbReference type="FunFam" id="1.10.150.20:FF:000003">
    <property type="entry name" value="DNA polymerase I"/>
    <property type="match status" value="1"/>
</dbReference>
<evidence type="ECO:0000313" key="23">
    <source>
        <dbReference type="Proteomes" id="UP000721442"/>
    </source>
</evidence>
<dbReference type="SMART" id="SM00475">
    <property type="entry name" value="53EXOc"/>
    <property type="match status" value="1"/>
</dbReference>
<evidence type="ECO:0000256" key="16">
    <source>
        <dbReference type="NCBIfam" id="TIGR00593"/>
    </source>
</evidence>
<keyword evidence="14 17" id="KW-0234">DNA repair</keyword>
<dbReference type="Pfam" id="PF01367">
    <property type="entry name" value="5_3_exonuc"/>
    <property type="match status" value="1"/>
</dbReference>
<dbReference type="InterPro" id="IPR018320">
    <property type="entry name" value="DNA_polymerase_1"/>
</dbReference>
<name>A0A940DFP0_9PROT</name>
<evidence type="ECO:0000256" key="3">
    <source>
        <dbReference type="ARBA" id="ARBA00012417"/>
    </source>
</evidence>
<comment type="function">
    <text evidence="17">In addition to polymerase activity, this DNA polymerase exhibits 3'-5' and 5'-3' exonuclease activity.</text>
</comment>
<gene>
    <name evidence="17 22" type="primary">polA</name>
    <name evidence="22" type="ORF">IAC77_02260</name>
</gene>
<evidence type="ECO:0000256" key="10">
    <source>
        <dbReference type="ARBA" id="ARBA00022801"/>
    </source>
</evidence>
<evidence type="ECO:0000259" key="18">
    <source>
        <dbReference type="SMART" id="SM00474"/>
    </source>
</evidence>
<dbReference type="FunFam" id="1.20.1060.10:FF:000001">
    <property type="entry name" value="DNA polymerase I"/>
    <property type="match status" value="1"/>
</dbReference>
<evidence type="ECO:0000256" key="6">
    <source>
        <dbReference type="ARBA" id="ARBA00022695"/>
    </source>
</evidence>
<dbReference type="Gene3D" id="3.30.70.370">
    <property type="match status" value="1"/>
</dbReference>
<dbReference type="InterPro" id="IPR002421">
    <property type="entry name" value="5-3_exonuclease"/>
</dbReference>
<dbReference type="InterPro" id="IPR029060">
    <property type="entry name" value="PIN-like_dom_sf"/>
</dbReference>
<dbReference type="Gene3D" id="1.20.1060.10">
    <property type="entry name" value="Taq DNA Polymerase, Chain T, domain 4"/>
    <property type="match status" value="1"/>
</dbReference>
<dbReference type="InterPro" id="IPR020045">
    <property type="entry name" value="DNA_polI_H3TH"/>
</dbReference>
<evidence type="ECO:0000256" key="11">
    <source>
        <dbReference type="ARBA" id="ARBA00022839"/>
    </source>
</evidence>
<evidence type="ECO:0000256" key="13">
    <source>
        <dbReference type="ARBA" id="ARBA00023125"/>
    </source>
</evidence>
<evidence type="ECO:0000256" key="15">
    <source>
        <dbReference type="ARBA" id="ARBA00049244"/>
    </source>
</evidence>
<dbReference type="InterPro" id="IPR012337">
    <property type="entry name" value="RNaseH-like_sf"/>
</dbReference>
<evidence type="ECO:0000256" key="2">
    <source>
        <dbReference type="ARBA" id="ARBA00011541"/>
    </source>
</evidence>
<keyword evidence="5 17" id="KW-0808">Transferase</keyword>
<dbReference type="Gene3D" id="1.10.150.20">
    <property type="entry name" value="5' to 3' exonuclease, C-terminal subdomain"/>
    <property type="match status" value="2"/>
</dbReference>
<feature type="domain" description="3'-5' exonuclease" evidence="18">
    <location>
        <begin position="321"/>
        <end position="519"/>
    </location>
</feature>
<dbReference type="SUPFAM" id="SSF88723">
    <property type="entry name" value="PIN domain-like"/>
    <property type="match status" value="1"/>
</dbReference>
<dbReference type="SUPFAM" id="SSF47807">
    <property type="entry name" value="5' to 3' exonuclease, C-terminal subdomain"/>
    <property type="match status" value="1"/>
</dbReference>
<dbReference type="GO" id="GO:0006302">
    <property type="term" value="P:double-strand break repair"/>
    <property type="evidence" value="ECO:0007669"/>
    <property type="project" value="TreeGrafter"/>
</dbReference>
<keyword evidence="10 17" id="KW-0378">Hydrolase</keyword>
<dbReference type="SMART" id="SM00474">
    <property type="entry name" value="35EXOc"/>
    <property type="match status" value="1"/>
</dbReference>
<organism evidence="22 23">
    <name type="scientific">Candidatus Enterousia excrementavium</name>
    <dbReference type="NCBI Taxonomy" id="2840789"/>
    <lineage>
        <taxon>Bacteria</taxon>
        <taxon>Pseudomonadati</taxon>
        <taxon>Pseudomonadota</taxon>
        <taxon>Alphaproteobacteria</taxon>
        <taxon>Candidatus Enterousia</taxon>
    </lineage>
</organism>
<dbReference type="InterPro" id="IPR001098">
    <property type="entry name" value="DNA-dir_DNA_pol_A_palm_dom"/>
</dbReference>
<dbReference type="AlphaFoldDB" id="A0A940DFP0"/>
<dbReference type="GO" id="GO:0003887">
    <property type="term" value="F:DNA-directed DNA polymerase activity"/>
    <property type="evidence" value="ECO:0007669"/>
    <property type="project" value="UniProtKB-UniRule"/>
</dbReference>
<dbReference type="CDD" id="cd09898">
    <property type="entry name" value="H3TH_53EXO"/>
    <property type="match status" value="1"/>
</dbReference>
<evidence type="ECO:0000256" key="14">
    <source>
        <dbReference type="ARBA" id="ARBA00023204"/>
    </source>
</evidence>
<keyword evidence="13 17" id="KW-0238">DNA-binding</keyword>
<dbReference type="GO" id="GO:0003677">
    <property type="term" value="F:DNA binding"/>
    <property type="evidence" value="ECO:0007669"/>
    <property type="project" value="UniProtKB-UniRule"/>
</dbReference>
<dbReference type="Gene3D" id="3.40.50.1010">
    <property type="entry name" value="5'-nuclease"/>
    <property type="match status" value="1"/>
</dbReference>
<evidence type="ECO:0000256" key="8">
    <source>
        <dbReference type="ARBA" id="ARBA00022722"/>
    </source>
</evidence>
<dbReference type="InterPro" id="IPR020046">
    <property type="entry name" value="5-3_exonucl_a-hlix_arch_N"/>
</dbReference>
<evidence type="ECO:0000256" key="7">
    <source>
        <dbReference type="ARBA" id="ARBA00022705"/>
    </source>
</evidence>
<dbReference type="InterPro" id="IPR036279">
    <property type="entry name" value="5-3_exonuclease_C_sf"/>
</dbReference>
<keyword evidence="6 17" id="KW-0548">Nucleotidyltransferase</keyword>
<dbReference type="InterPro" id="IPR002298">
    <property type="entry name" value="DNA_polymerase_A"/>
</dbReference>
<keyword evidence="8" id="KW-0540">Nuclease</keyword>
<keyword evidence="7 17" id="KW-0235">DNA replication</keyword>
<dbReference type="GO" id="GO:0006261">
    <property type="term" value="P:DNA-templated DNA replication"/>
    <property type="evidence" value="ECO:0007669"/>
    <property type="project" value="UniProtKB-UniRule"/>
</dbReference>
<dbReference type="InterPro" id="IPR002562">
    <property type="entry name" value="3'-5'_exonuclease_dom"/>
</dbReference>
<accession>A0A940DFP0</accession>
<evidence type="ECO:0000256" key="1">
    <source>
        <dbReference type="ARBA" id="ARBA00007705"/>
    </source>
</evidence>
<comment type="caution">
    <text evidence="22">The sequence shown here is derived from an EMBL/GenBank/DDBJ whole genome shotgun (WGS) entry which is preliminary data.</text>
</comment>
<evidence type="ECO:0000313" key="22">
    <source>
        <dbReference type="EMBL" id="MBO8407264.1"/>
    </source>
</evidence>
<dbReference type="Pfam" id="PF02739">
    <property type="entry name" value="5_3_exonuc_N"/>
    <property type="match status" value="1"/>
</dbReference>
<evidence type="ECO:0000256" key="5">
    <source>
        <dbReference type="ARBA" id="ARBA00022679"/>
    </source>
</evidence>
<proteinExistence type="inferred from homology"/>
<dbReference type="GO" id="GO:0008408">
    <property type="term" value="F:3'-5' exonuclease activity"/>
    <property type="evidence" value="ECO:0007669"/>
    <property type="project" value="UniProtKB-UniRule"/>
</dbReference>
<reference evidence="22" key="2">
    <citation type="journal article" date="2021" name="PeerJ">
        <title>Extensive microbial diversity within the chicken gut microbiome revealed by metagenomics and culture.</title>
        <authorList>
            <person name="Gilroy R."/>
            <person name="Ravi A."/>
            <person name="Getino M."/>
            <person name="Pursley I."/>
            <person name="Horton D.L."/>
            <person name="Alikhan N.F."/>
            <person name="Baker D."/>
            <person name="Gharbi K."/>
            <person name="Hall N."/>
            <person name="Watson M."/>
            <person name="Adriaenssens E.M."/>
            <person name="Foster-Nyarko E."/>
            <person name="Jarju S."/>
            <person name="Secka A."/>
            <person name="Antonio M."/>
            <person name="Oren A."/>
            <person name="Chaudhuri R.R."/>
            <person name="La Ragione R."/>
            <person name="Hildebrand F."/>
            <person name="Pallen M.J."/>
        </authorList>
    </citation>
    <scope>NUCLEOTIDE SEQUENCE</scope>
    <source>
        <strain evidence="22">B1-16210</strain>
    </source>
</reference>
<keyword evidence="11 17" id="KW-0269">Exonuclease</keyword>
<evidence type="ECO:0000259" key="19">
    <source>
        <dbReference type="SMART" id="SM00475"/>
    </source>
</evidence>
<dbReference type="CDD" id="cd09859">
    <property type="entry name" value="PIN_53EXO"/>
    <property type="match status" value="1"/>
</dbReference>
<dbReference type="SMART" id="SM00479">
    <property type="entry name" value="EXOIII"/>
    <property type="match status" value="1"/>
</dbReference>
<dbReference type="Pfam" id="PF01612">
    <property type="entry name" value="DNA_pol_A_exo1"/>
    <property type="match status" value="1"/>
</dbReference>
<feature type="domain" description="5'-3' exonuclease" evidence="19">
    <location>
        <begin position="2"/>
        <end position="256"/>
    </location>
</feature>
<evidence type="ECO:0000256" key="17">
    <source>
        <dbReference type="RuleBase" id="RU004460"/>
    </source>
</evidence>
<feature type="domain" description="DNA-directed DNA polymerase family A palm" evidence="21">
    <location>
        <begin position="682"/>
        <end position="888"/>
    </location>
</feature>
<dbReference type="CDD" id="cd08637">
    <property type="entry name" value="DNA_pol_A_pol_I_C"/>
    <property type="match status" value="1"/>
</dbReference>
<dbReference type="PANTHER" id="PTHR10133:SF27">
    <property type="entry name" value="DNA POLYMERASE NU"/>
    <property type="match status" value="1"/>
</dbReference>
<feature type="domain" description="Exonuclease" evidence="20">
    <location>
        <begin position="339"/>
        <end position="520"/>
    </location>
</feature>
<dbReference type="CDD" id="cd06139">
    <property type="entry name" value="DNA_polA_I_Ecoli_like_exo"/>
    <property type="match status" value="1"/>
</dbReference>
<dbReference type="NCBIfam" id="TIGR00593">
    <property type="entry name" value="pola"/>
    <property type="match status" value="1"/>
</dbReference>
<keyword evidence="9 17" id="KW-0227">DNA damage</keyword>
<dbReference type="NCBIfam" id="NF004397">
    <property type="entry name" value="PRK05755.1"/>
    <property type="match status" value="1"/>
</dbReference>
<dbReference type="SMART" id="SM00279">
    <property type="entry name" value="HhH2"/>
    <property type="match status" value="1"/>
</dbReference>
<dbReference type="Gene3D" id="3.30.420.10">
    <property type="entry name" value="Ribonuclease H-like superfamily/Ribonuclease H"/>
    <property type="match status" value="1"/>
</dbReference>
<dbReference type="Proteomes" id="UP000721442">
    <property type="component" value="Unassembled WGS sequence"/>
</dbReference>
<dbReference type="EMBL" id="JADINE010000030">
    <property type="protein sequence ID" value="MBO8407264.1"/>
    <property type="molecule type" value="Genomic_DNA"/>
</dbReference>
<evidence type="ECO:0000256" key="12">
    <source>
        <dbReference type="ARBA" id="ARBA00022932"/>
    </source>
</evidence>
<keyword evidence="12 17" id="KW-0239">DNA-directed DNA polymerase</keyword>
<evidence type="ECO:0000256" key="9">
    <source>
        <dbReference type="ARBA" id="ARBA00022763"/>
    </source>
</evidence>
<dbReference type="PRINTS" id="PR00868">
    <property type="entry name" value="DNAPOLI"/>
</dbReference>
<dbReference type="InterPro" id="IPR036397">
    <property type="entry name" value="RNaseH_sf"/>
</dbReference>
<comment type="catalytic activity">
    <reaction evidence="15 17">
        <text>DNA(n) + a 2'-deoxyribonucleoside 5'-triphosphate = DNA(n+1) + diphosphate</text>
        <dbReference type="Rhea" id="RHEA:22508"/>
        <dbReference type="Rhea" id="RHEA-COMP:17339"/>
        <dbReference type="Rhea" id="RHEA-COMP:17340"/>
        <dbReference type="ChEBI" id="CHEBI:33019"/>
        <dbReference type="ChEBI" id="CHEBI:61560"/>
        <dbReference type="ChEBI" id="CHEBI:173112"/>
        <dbReference type="EC" id="2.7.7.7"/>
    </reaction>
</comment>
<dbReference type="PANTHER" id="PTHR10133">
    <property type="entry name" value="DNA POLYMERASE I"/>
    <property type="match status" value="1"/>
</dbReference>
<evidence type="ECO:0000259" key="21">
    <source>
        <dbReference type="SMART" id="SM00482"/>
    </source>
</evidence>
<protein>
    <recommendedName>
        <fullName evidence="4 16">DNA polymerase I</fullName>
        <ecNumber evidence="3 16">2.7.7.7</ecNumber>
    </recommendedName>
</protein>
<dbReference type="EC" id="2.7.7.7" evidence="3 16"/>
<comment type="similarity">
    <text evidence="1 17">Belongs to the DNA polymerase type-A family.</text>
</comment>
<dbReference type="GO" id="GO:0008409">
    <property type="term" value="F:5'-3' exonuclease activity"/>
    <property type="evidence" value="ECO:0007669"/>
    <property type="project" value="UniProtKB-UniRule"/>
</dbReference>
<dbReference type="Pfam" id="PF00476">
    <property type="entry name" value="DNA_pol_A"/>
    <property type="match status" value="1"/>
</dbReference>
<sequence length="922" mass="102224">MLTLIDGNSILFRAYYGVHSRLTRSDGTPTGAVYGFFNMVLPILATAKPSDSFVCVFDASRISFRQDIYPAYKANRTETPPDLISQSYLVREGVAAMGIPVLCIPGVEADDVIATLAHENCTATDATRIITSDKDLMQLVSDCVFLYDGMKQREIRAPQVIEKFGVGPNRVIDVQSLMGDSSDNVPGVPGIGPKKAAELINQFDSLDGLYEHLADVPNERIRGLLRDNRDAAYISRQLVTLKTDVDLSGLKITPFVFNTPAALAFVREKLESNSLATKIEKLFPMEQFNAGPAPQPFEFAGSVCNVDTPATPAAPNNKLTSETITTIDALDKFLSSVTNVIALDTETTGLNYLDARLVGISLATTDSHGVYIPLRHKTASDDLFAENKIAPNQLDITTVREKLWPILTNKNIIKVGHNFKYDLHIFENEGWPTCEISQIDDTMLISYALHGTLHGHGLDELAQKYLAHVNISFASLFPPKTRDADMHFDTLDISAATPYAAEDATICMALYQLMRPQLNKNEKLRELYDTCDLPLMPILMQMERAGVLVNKTGLQQLSTVFHEQLTKLESEIWTLAGHEFNIASPKQLGTVLFDELNLPANKKRSTDAETLNDLIDTHPIIEKILNWRSIAKLAGTYADALPRQIATDGRIHTTYLQTSTNTGRLSSRDPNLQNIPIKTELGEEIRKCFVAPDGRVLISADYSQIQLRLLADVANVHTFKETFNAGRDIHEQTARQIFGIAADAPVPRDLRRAAKTVNFSIIYGISSFGLAGQLGISRPAAQEIINSYMAGLPEIRDYIEYIKNFATTHACVYTPWGRRIELPEVKNPRTRAYALRAAVNAPIQGFEADLMRRAMVNINRDIIEPNVGTIRMIMQVHDEIIFECDANVADRFAKQIESAMESVANLSVPLAADYVIGKYWGK</sequence>